<accession>A0A8K0AEV7</accession>
<name>A0A8K0AEV7_BRALA</name>
<gene>
    <name evidence="1" type="primary">Hypp5361</name>
    <name evidence="1" type="ORF">BLAG_LOCUS25612</name>
</gene>
<evidence type="ECO:0000313" key="2">
    <source>
        <dbReference type="Proteomes" id="UP000838412"/>
    </source>
</evidence>
<protein>
    <submittedName>
        <fullName evidence="1">Hypp5361 protein</fullName>
    </submittedName>
</protein>
<dbReference type="AlphaFoldDB" id="A0A8K0AEV7"/>
<sequence>MQELRRQVEAMRQGRAADDIKEELVRYATRPEAALDPHRALALVEVLVSQAQKEGHDKAQEYAIVLDEMSPLVMEDYFKRLIVNQFGSGIVKQISDLVLRNDGGRRYLTLRYNEHLKTTLDI</sequence>
<reference evidence="1" key="1">
    <citation type="submission" date="2022-01" db="EMBL/GenBank/DDBJ databases">
        <authorList>
            <person name="Braso-Vives M."/>
        </authorList>
    </citation>
    <scope>NUCLEOTIDE SEQUENCE</scope>
</reference>
<dbReference type="Proteomes" id="UP000838412">
    <property type="component" value="Chromosome 9"/>
</dbReference>
<proteinExistence type="predicted"/>
<keyword evidence="2" id="KW-1185">Reference proteome</keyword>
<dbReference type="OrthoDB" id="10060701at2759"/>
<dbReference type="EMBL" id="OV696694">
    <property type="protein sequence ID" value="CAH1274670.1"/>
    <property type="molecule type" value="Genomic_DNA"/>
</dbReference>
<organism evidence="1 2">
    <name type="scientific">Branchiostoma lanceolatum</name>
    <name type="common">Common lancelet</name>
    <name type="synonym">Amphioxus lanceolatum</name>
    <dbReference type="NCBI Taxonomy" id="7740"/>
    <lineage>
        <taxon>Eukaryota</taxon>
        <taxon>Metazoa</taxon>
        <taxon>Chordata</taxon>
        <taxon>Cephalochordata</taxon>
        <taxon>Leptocardii</taxon>
        <taxon>Amphioxiformes</taxon>
        <taxon>Branchiostomatidae</taxon>
        <taxon>Branchiostoma</taxon>
    </lineage>
</organism>
<evidence type="ECO:0000313" key="1">
    <source>
        <dbReference type="EMBL" id="CAH1274670.1"/>
    </source>
</evidence>